<accession>A0A1H1Q7T5</accession>
<proteinExistence type="predicted"/>
<dbReference type="STRING" id="797277.SAMN05216198_1406"/>
<dbReference type="AlphaFoldDB" id="A0A1H1Q7T5"/>
<dbReference type="EMBL" id="LT629748">
    <property type="protein sequence ID" value="SDS19562.1"/>
    <property type="molecule type" value="Genomic_DNA"/>
</dbReference>
<dbReference type="Proteomes" id="UP000243426">
    <property type="component" value="Chromosome I"/>
</dbReference>
<evidence type="ECO:0000313" key="2">
    <source>
        <dbReference type="EMBL" id="SDS19562.1"/>
    </source>
</evidence>
<evidence type="ECO:0000256" key="1">
    <source>
        <dbReference type="SAM" id="SignalP"/>
    </source>
</evidence>
<evidence type="ECO:0008006" key="4">
    <source>
        <dbReference type="Google" id="ProtNLM"/>
    </source>
</evidence>
<dbReference type="SUPFAM" id="SSF74653">
    <property type="entry name" value="TolA/TonB C-terminal domain"/>
    <property type="match status" value="1"/>
</dbReference>
<keyword evidence="1" id="KW-0732">Signal</keyword>
<gene>
    <name evidence="2" type="ORF">SAMN05216198_1406</name>
</gene>
<keyword evidence="3" id="KW-1185">Reference proteome</keyword>
<dbReference type="RefSeq" id="WP_157718587.1">
    <property type="nucleotide sequence ID" value="NZ_LT629748.1"/>
</dbReference>
<dbReference type="OrthoDB" id="7066351at2"/>
<name>A0A1H1Q7T5_9GAMM</name>
<organism evidence="2 3">
    <name type="scientific">Halopseudomonas litoralis</name>
    <dbReference type="NCBI Taxonomy" id="797277"/>
    <lineage>
        <taxon>Bacteria</taxon>
        <taxon>Pseudomonadati</taxon>
        <taxon>Pseudomonadota</taxon>
        <taxon>Gammaproteobacteria</taxon>
        <taxon>Pseudomonadales</taxon>
        <taxon>Pseudomonadaceae</taxon>
        <taxon>Halopseudomonas</taxon>
    </lineage>
</organism>
<reference evidence="3" key="1">
    <citation type="submission" date="2016-10" db="EMBL/GenBank/DDBJ databases">
        <authorList>
            <person name="Varghese N."/>
            <person name="Submissions S."/>
        </authorList>
    </citation>
    <scope>NUCLEOTIDE SEQUENCE [LARGE SCALE GENOMIC DNA]</scope>
    <source>
        <strain evidence="3">2SM5</strain>
    </source>
</reference>
<feature type="signal peptide" evidence="1">
    <location>
        <begin position="1"/>
        <end position="26"/>
    </location>
</feature>
<evidence type="ECO:0000313" key="3">
    <source>
        <dbReference type="Proteomes" id="UP000243426"/>
    </source>
</evidence>
<sequence length="147" mass="16343">MSIQMRRPRWRRFLTLLGFMGGAAVASTGPEPGGTTDVHPSLYWDAYARFAGTVFQGYLDEETEINLRFHQFLHQQAERVGRTPEPVTLRVWLDEQGSVVRVSASPLGNAQADQDLMQILMAKPLPTAPPAGMPMPLLVSLKLLQKV</sequence>
<protein>
    <recommendedName>
        <fullName evidence="4">TonB C terminal</fullName>
    </recommendedName>
</protein>
<feature type="chain" id="PRO_5009257373" description="TonB C terminal" evidence="1">
    <location>
        <begin position="27"/>
        <end position="147"/>
    </location>
</feature>